<dbReference type="SMART" id="SM00530">
    <property type="entry name" value="HTH_XRE"/>
    <property type="match status" value="1"/>
</dbReference>
<evidence type="ECO:0000313" key="6">
    <source>
        <dbReference type="Proteomes" id="UP000789359"/>
    </source>
</evidence>
<dbReference type="InterPro" id="IPR036286">
    <property type="entry name" value="LexA/Signal_pep-like_sf"/>
</dbReference>
<keyword evidence="6" id="KW-1185">Reference proteome</keyword>
<keyword evidence="2" id="KW-0238">DNA-binding</keyword>
<dbReference type="PROSITE" id="PS50943">
    <property type="entry name" value="HTH_CROC1"/>
    <property type="match status" value="1"/>
</dbReference>
<dbReference type="SUPFAM" id="SSF47413">
    <property type="entry name" value="lambda repressor-like DNA-binding domains"/>
    <property type="match status" value="1"/>
</dbReference>
<dbReference type="CDD" id="cd06529">
    <property type="entry name" value="S24_LexA-like"/>
    <property type="match status" value="1"/>
</dbReference>
<gene>
    <name evidence="5" type="ORF">LMG8286_01221</name>
</gene>
<evidence type="ECO:0000259" key="4">
    <source>
        <dbReference type="PROSITE" id="PS50943"/>
    </source>
</evidence>
<name>A0ABN7K6X0_9BACT</name>
<accession>A0ABN7K6X0</accession>
<organism evidence="5 6">
    <name type="scientific">Campylobacter suis</name>
    <dbReference type="NCBI Taxonomy" id="2790657"/>
    <lineage>
        <taxon>Bacteria</taxon>
        <taxon>Pseudomonadati</taxon>
        <taxon>Campylobacterota</taxon>
        <taxon>Epsilonproteobacteria</taxon>
        <taxon>Campylobacterales</taxon>
        <taxon>Campylobacteraceae</taxon>
        <taxon>Campylobacter</taxon>
    </lineage>
</organism>
<dbReference type="InterPro" id="IPR010982">
    <property type="entry name" value="Lambda_DNA-bd_dom_sf"/>
</dbReference>
<dbReference type="SUPFAM" id="SSF51306">
    <property type="entry name" value="LexA/Signal peptidase"/>
    <property type="match status" value="1"/>
</dbReference>
<feature type="domain" description="HTH cro/C1-type" evidence="4">
    <location>
        <begin position="8"/>
        <end position="63"/>
    </location>
</feature>
<protein>
    <submittedName>
        <fullName evidence="5">HTH-type transcriptional regulator</fullName>
    </submittedName>
</protein>
<dbReference type="Gene3D" id="2.10.109.10">
    <property type="entry name" value="Umud Fragment, subunit A"/>
    <property type="match status" value="1"/>
</dbReference>
<comment type="caution">
    <text evidence="5">The sequence shown here is derived from an EMBL/GenBank/DDBJ whole genome shotgun (WGS) entry which is preliminary data.</text>
</comment>
<keyword evidence="3" id="KW-0804">Transcription</keyword>
<evidence type="ECO:0000313" key="5">
    <source>
        <dbReference type="EMBL" id="CAD7288253.1"/>
    </source>
</evidence>
<sequence>MKTFATKLKELIDAKEGLDTVKLANILGVSQSAVSQWQLGQKGVSKTNIAKVANFFNVPIEYLINDNIMELKNLTNKQELKNNDNTIYVPFFKNGLVSAGFGNENDDMGDYDLLPFKPEDLRLMFNVSPRAKIGIIPCLGNSMEPTIHESDLIVFCNDGEQIVEGAVYICRYDGELFVKRLKKRPFLALISDNKDYEPIPIAEDLDVQIIGRVVGSYSINSKRL</sequence>
<evidence type="ECO:0000256" key="1">
    <source>
        <dbReference type="ARBA" id="ARBA00023015"/>
    </source>
</evidence>
<reference evidence="5 6" key="1">
    <citation type="submission" date="2020-11" db="EMBL/GenBank/DDBJ databases">
        <authorList>
            <person name="Peeters C."/>
        </authorList>
    </citation>
    <scope>NUCLEOTIDE SEQUENCE [LARGE SCALE GENOMIC DNA]</scope>
    <source>
        <strain evidence="5 6">LMG 8286</strain>
    </source>
</reference>
<dbReference type="Gene3D" id="1.10.260.40">
    <property type="entry name" value="lambda repressor-like DNA-binding domains"/>
    <property type="match status" value="1"/>
</dbReference>
<keyword evidence="1" id="KW-0805">Transcription regulation</keyword>
<dbReference type="PANTHER" id="PTHR40661:SF3">
    <property type="entry name" value="FELS-1 PROPHAGE TRANSCRIPTIONAL REGULATOR"/>
    <property type="match status" value="1"/>
</dbReference>
<dbReference type="CDD" id="cd00093">
    <property type="entry name" value="HTH_XRE"/>
    <property type="match status" value="1"/>
</dbReference>
<dbReference type="InterPro" id="IPR001387">
    <property type="entry name" value="Cro/C1-type_HTH"/>
</dbReference>
<dbReference type="Proteomes" id="UP000789359">
    <property type="component" value="Unassembled WGS sequence"/>
</dbReference>
<dbReference type="Pfam" id="PF00717">
    <property type="entry name" value="Peptidase_S24"/>
    <property type="match status" value="1"/>
</dbReference>
<dbReference type="PANTHER" id="PTHR40661">
    <property type="match status" value="1"/>
</dbReference>
<dbReference type="InterPro" id="IPR015927">
    <property type="entry name" value="Peptidase_S24_S26A/B/C"/>
</dbReference>
<dbReference type="Pfam" id="PF01381">
    <property type="entry name" value="HTH_3"/>
    <property type="match status" value="1"/>
</dbReference>
<dbReference type="InterPro" id="IPR039418">
    <property type="entry name" value="LexA-like"/>
</dbReference>
<evidence type="ECO:0000256" key="3">
    <source>
        <dbReference type="ARBA" id="ARBA00023163"/>
    </source>
</evidence>
<dbReference type="EMBL" id="CAJHOE010000002">
    <property type="protein sequence ID" value="CAD7288253.1"/>
    <property type="molecule type" value="Genomic_DNA"/>
</dbReference>
<evidence type="ECO:0000256" key="2">
    <source>
        <dbReference type="ARBA" id="ARBA00023125"/>
    </source>
</evidence>
<proteinExistence type="predicted"/>
<dbReference type="RefSeq" id="WP_230056977.1">
    <property type="nucleotide sequence ID" value="NZ_CAJHOE010000002.1"/>
</dbReference>